<keyword evidence="2" id="KW-1185">Reference proteome</keyword>
<accession>A0A9D3VHV2</accession>
<evidence type="ECO:0000313" key="1">
    <source>
        <dbReference type="EMBL" id="KAH1083415.1"/>
    </source>
</evidence>
<name>A0A9D3VHV2_9ROSI</name>
<dbReference type="AlphaFoldDB" id="A0A9D3VHV2"/>
<sequence>MGCPLSSIIAGDSSWNLDLLRLWVSEEVINNIVGVPPPHSSSGPDNIVWGATSTGSFSLKCAYGNIRGGALNLKERIWELPWRFKGPQQIRFFLWLALKHRLLTKVKRMVRLDLTKALQQLEVLWAIIMMGGSWGSANIWVIV</sequence>
<organism evidence="1 2">
    <name type="scientific">Gossypium stocksii</name>
    <dbReference type="NCBI Taxonomy" id="47602"/>
    <lineage>
        <taxon>Eukaryota</taxon>
        <taxon>Viridiplantae</taxon>
        <taxon>Streptophyta</taxon>
        <taxon>Embryophyta</taxon>
        <taxon>Tracheophyta</taxon>
        <taxon>Spermatophyta</taxon>
        <taxon>Magnoliopsida</taxon>
        <taxon>eudicotyledons</taxon>
        <taxon>Gunneridae</taxon>
        <taxon>Pentapetalae</taxon>
        <taxon>rosids</taxon>
        <taxon>malvids</taxon>
        <taxon>Malvales</taxon>
        <taxon>Malvaceae</taxon>
        <taxon>Malvoideae</taxon>
        <taxon>Gossypium</taxon>
    </lineage>
</organism>
<reference evidence="1 2" key="1">
    <citation type="journal article" date="2021" name="Plant Biotechnol. J.">
        <title>Multi-omics assisted identification of the key and species-specific regulatory components of drought-tolerant mechanisms in Gossypium stocksii.</title>
        <authorList>
            <person name="Yu D."/>
            <person name="Ke L."/>
            <person name="Zhang D."/>
            <person name="Wu Y."/>
            <person name="Sun Y."/>
            <person name="Mei J."/>
            <person name="Sun J."/>
            <person name="Sun Y."/>
        </authorList>
    </citation>
    <scope>NUCLEOTIDE SEQUENCE [LARGE SCALE GENOMIC DNA]</scope>
    <source>
        <strain evidence="2">cv. E1</strain>
        <tissue evidence="1">Leaf</tissue>
    </source>
</reference>
<dbReference type="EMBL" id="JAIQCV010000007">
    <property type="protein sequence ID" value="KAH1083415.1"/>
    <property type="molecule type" value="Genomic_DNA"/>
</dbReference>
<evidence type="ECO:0008006" key="3">
    <source>
        <dbReference type="Google" id="ProtNLM"/>
    </source>
</evidence>
<proteinExistence type="predicted"/>
<dbReference type="Proteomes" id="UP000828251">
    <property type="component" value="Unassembled WGS sequence"/>
</dbReference>
<gene>
    <name evidence="1" type="ORF">J1N35_023176</name>
</gene>
<protein>
    <recommendedName>
        <fullName evidence="3">Reverse transcriptase zinc-binding domain-containing protein</fullName>
    </recommendedName>
</protein>
<comment type="caution">
    <text evidence="1">The sequence shown here is derived from an EMBL/GenBank/DDBJ whole genome shotgun (WGS) entry which is preliminary data.</text>
</comment>
<evidence type="ECO:0000313" key="2">
    <source>
        <dbReference type="Proteomes" id="UP000828251"/>
    </source>
</evidence>